<dbReference type="GO" id="GO:0016020">
    <property type="term" value="C:membrane"/>
    <property type="evidence" value="ECO:0007669"/>
    <property type="project" value="UniProtKB-SubCell"/>
</dbReference>
<dbReference type="GO" id="GO:0008271">
    <property type="term" value="F:secondary active sulfate transmembrane transporter activity"/>
    <property type="evidence" value="ECO:0007669"/>
    <property type="project" value="InterPro"/>
</dbReference>
<reference evidence="7 8" key="1">
    <citation type="submission" date="2019-02" db="EMBL/GenBank/DDBJ databases">
        <title>Opniocepnalus argus genome.</title>
        <authorList>
            <person name="Zhou C."/>
            <person name="Xiao S."/>
        </authorList>
    </citation>
    <scope>NUCLEOTIDE SEQUENCE [LARGE SCALE GENOMIC DNA]</scope>
    <source>
        <strain evidence="7">OARG1902GOOAL</strain>
        <tissue evidence="7">Muscle</tissue>
    </source>
</reference>
<keyword evidence="2 5" id="KW-0812">Transmembrane</keyword>
<dbReference type="InterPro" id="IPR001902">
    <property type="entry name" value="SLC26A/SulP_fam"/>
</dbReference>
<comment type="subcellular location">
    <subcellularLocation>
        <location evidence="1">Membrane</location>
        <topology evidence="1">Multi-pass membrane protein</topology>
    </subcellularLocation>
</comment>
<dbReference type="Gene3D" id="3.30.750.24">
    <property type="entry name" value="STAS domain"/>
    <property type="match status" value="1"/>
</dbReference>
<sequence length="775" mass="84903">MKRKESSLSEDELGSDVFNSDCLALRHNLTYGTKVSSRVHVDTSVSTMNHGNDCYGATEEGAESGQQQPLILERVPKDAGKSWQTVASHRLKKHCLCTPAEAKSRILGFFPILKWLPHYRLRDWLLGDAMSGLIVGTLLVPQSIAYSLLASQDPIYGLYTSFFSSIIYALLGTSRHISVGIFGVLCLLVGQVVDRELALAGFLTESSSVGSDNSTVLFAGQGNGSLGLECDRSCYAITVAATLTFTAGVYQVLMGLFQVGFISVYLSDSLLSGFATGASLTILTSQIKYLLGLKIPRPQGWFTLFKTWSSLLINLADTNICDLVTSLVCLLILIPTKEFNERFKAKLKAPIPFELFVVIIATLASHFGHFNTEYGSGVAGDIPTGFLPPRLPAWSLIPNVAVDAFSIAIVGFAITVSLSELFAKKHGYTVDANQEMYAIGFCNILPSFFLCFSTSAALTKTLVKESTGCHTQMSGLVSAVVLLLVLLVISPLFYSLQKCVLAAIIVVNLRGALRKFTDIPRMWRVSRVDTSIWLITMASSAMVNTELGLLVGVLVSVFCILGRTQQVQVLELGRATTREHYEDLLSYHGLETHPGLAVFRYEAPIYYANQSLFKKSLYKCVGLDPVKEKSMRIKFKKKSKQQKEVTGCSNMNSDKEDAHKEEEIEATANVTLMLNEKASRSLHSIVIDCSAVVFLDTAGVNALKEVRRDYEELGVRVVLAHCNISVLDILDRGGYYPDKKQGGTVDNKMIFFTIADAVHYTQSLSAPNGDCDTKQ</sequence>
<dbReference type="InterPro" id="IPR036513">
    <property type="entry name" value="STAS_dom_sf"/>
</dbReference>
<reference evidence="8" key="2">
    <citation type="submission" date="2019-02" db="EMBL/GenBank/DDBJ databases">
        <title>Opniocepnalus argus Var Kimnra genome.</title>
        <authorList>
            <person name="Zhou C."/>
            <person name="Xiao S."/>
        </authorList>
    </citation>
    <scope>NUCLEOTIDE SEQUENCE [LARGE SCALE GENOMIC DNA]</scope>
</reference>
<evidence type="ECO:0000256" key="4">
    <source>
        <dbReference type="ARBA" id="ARBA00023136"/>
    </source>
</evidence>
<feature type="transmembrane region" description="Helical" evidence="5">
    <location>
        <begin position="124"/>
        <end position="149"/>
    </location>
</feature>
<dbReference type="CDD" id="cd07042">
    <property type="entry name" value="STAS_SulP_like_sulfate_transporter"/>
    <property type="match status" value="1"/>
</dbReference>
<dbReference type="PANTHER" id="PTHR11814">
    <property type="entry name" value="SULFATE TRANSPORTER"/>
    <property type="match status" value="1"/>
</dbReference>
<keyword evidence="4 5" id="KW-0472">Membrane</keyword>
<dbReference type="PROSITE" id="PS01130">
    <property type="entry name" value="SLC26A"/>
    <property type="match status" value="1"/>
</dbReference>
<gene>
    <name evidence="7" type="ORF">EXN66_Car009909</name>
</gene>
<protein>
    <submittedName>
        <fullName evidence="7">Sulfate transporter Solute carrier family 26 member 2</fullName>
    </submittedName>
</protein>
<evidence type="ECO:0000256" key="2">
    <source>
        <dbReference type="ARBA" id="ARBA00022692"/>
    </source>
</evidence>
<feature type="transmembrane region" description="Helical" evidence="5">
    <location>
        <begin position="311"/>
        <end position="334"/>
    </location>
</feature>
<feature type="domain" description="STAS" evidence="6">
    <location>
        <begin position="586"/>
        <end position="761"/>
    </location>
</feature>
<evidence type="ECO:0000313" key="7">
    <source>
        <dbReference type="EMBL" id="KAF3694233.1"/>
    </source>
</evidence>
<evidence type="ECO:0000256" key="3">
    <source>
        <dbReference type="ARBA" id="ARBA00022989"/>
    </source>
</evidence>
<dbReference type="PROSITE" id="PS50801">
    <property type="entry name" value="STAS"/>
    <property type="match status" value="1"/>
</dbReference>
<organism evidence="7 8">
    <name type="scientific">Channa argus</name>
    <name type="common">Northern snakehead</name>
    <name type="synonym">Ophicephalus argus</name>
    <dbReference type="NCBI Taxonomy" id="215402"/>
    <lineage>
        <taxon>Eukaryota</taxon>
        <taxon>Metazoa</taxon>
        <taxon>Chordata</taxon>
        <taxon>Craniata</taxon>
        <taxon>Vertebrata</taxon>
        <taxon>Euteleostomi</taxon>
        <taxon>Actinopterygii</taxon>
        <taxon>Neopterygii</taxon>
        <taxon>Teleostei</taxon>
        <taxon>Neoteleostei</taxon>
        <taxon>Acanthomorphata</taxon>
        <taxon>Anabantaria</taxon>
        <taxon>Anabantiformes</taxon>
        <taxon>Channoidei</taxon>
        <taxon>Channidae</taxon>
        <taxon>Channa</taxon>
    </lineage>
</organism>
<evidence type="ECO:0000313" key="8">
    <source>
        <dbReference type="Proteomes" id="UP000503349"/>
    </source>
</evidence>
<name>A0A6G1PVM5_CHAAH</name>
<dbReference type="InterPro" id="IPR011547">
    <property type="entry name" value="SLC26A/SulP_dom"/>
</dbReference>
<dbReference type="Pfam" id="PF01740">
    <property type="entry name" value="STAS"/>
    <property type="match status" value="1"/>
</dbReference>
<dbReference type="Proteomes" id="UP000503349">
    <property type="component" value="Chromosome 9"/>
</dbReference>
<feature type="transmembrane region" description="Helical" evidence="5">
    <location>
        <begin position="479"/>
        <end position="509"/>
    </location>
</feature>
<evidence type="ECO:0000256" key="5">
    <source>
        <dbReference type="SAM" id="Phobius"/>
    </source>
</evidence>
<dbReference type="NCBIfam" id="TIGR00815">
    <property type="entry name" value="sulP"/>
    <property type="match status" value="1"/>
</dbReference>
<feature type="transmembrane region" description="Helical" evidence="5">
    <location>
        <begin position="235"/>
        <end position="257"/>
    </location>
</feature>
<keyword evidence="8" id="KW-1185">Reference proteome</keyword>
<keyword evidence="3 5" id="KW-1133">Transmembrane helix</keyword>
<dbReference type="AlphaFoldDB" id="A0A6G1PVM5"/>
<dbReference type="SUPFAM" id="SSF52091">
    <property type="entry name" value="SpoIIaa-like"/>
    <property type="match status" value="1"/>
</dbReference>
<accession>A0A6G1PVM5</accession>
<dbReference type="EMBL" id="CM015720">
    <property type="protein sequence ID" value="KAF3694233.1"/>
    <property type="molecule type" value="Genomic_DNA"/>
</dbReference>
<evidence type="ECO:0000259" key="6">
    <source>
        <dbReference type="PROSITE" id="PS50801"/>
    </source>
</evidence>
<feature type="transmembrane region" description="Helical" evidence="5">
    <location>
        <begin position="176"/>
        <end position="193"/>
    </location>
</feature>
<proteinExistence type="predicted"/>
<feature type="transmembrane region" description="Helical" evidence="5">
    <location>
        <begin position="392"/>
        <end position="416"/>
    </location>
</feature>
<evidence type="ECO:0000256" key="1">
    <source>
        <dbReference type="ARBA" id="ARBA00004141"/>
    </source>
</evidence>
<dbReference type="Pfam" id="PF00916">
    <property type="entry name" value="Sulfate_transp"/>
    <property type="match status" value="1"/>
</dbReference>
<dbReference type="InterPro" id="IPR002645">
    <property type="entry name" value="STAS_dom"/>
</dbReference>
<dbReference type="InterPro" id="IPR018045">
    <property type="entry name" value="S04_transporter_CS"/>
</dbReference>
<feature type="transmembrane region" description="Helical" evidence="5">
    <location>
        <begin position="530"/>
        <end position="558"/>
    </location>
</feature>
<feature type="transmembrane region" description="Helical" evidence="5">
    <location>
        <begin position="437"/>
        <end position="459"/>
    </location>
</feature>
<feature type="transmembrane region" description="Helical" evidence="5">
    <location>
        <begin position="355"/>
        <end position="372"/>
    </location>
</feature>